<name>A0ABR1ZEQ9_9ROSI</name>
<gene>
    <name evidence="1" type="ORF">V6N11_046142</name>
</gene>
<dbReference type="EMBL" id="JBBPBN010001275">
    <property type="protein sequence ID" value="KAK8478899.1"/>
    <property type="molecule type" value="Genomic_DNA"/>
</dbReference>
<evidence type="ECO:0000313" key="2">
    <source>
        <dbReference type="Proteomes" id="UP001396334"/>
    </source>
</evidence>
<evidence type="ECO:0000313" key="1">
    <source>
        <dbReference type="EMBL" id="KAK8478899.1"/>
    </source>
</evidence>
<reference evidence="1 2" key="1">
    <citation type="journal article" date="2024" name="G3 (Bethesda)">
        <title>Genome assembly of Hibiscus sabdariffa L. provides insights into metabolisms of medicinal natural products.</title>
        <authorList>
            <person name="Kim T."/>
        </authorList>
    </citation>
    <scope>NUCLEOTIDE SEQUENCE [LARGE SCALE GENOMIC DNA]</scope>
    <source>
        <strain evidence="1">TK-2024</strain>
        <tissue evidence="1">Old leaves</tissue>
    </source>
</reference>
<accession>A0ABR1ZEQ9</accession>
<dbReference type="Proteomes" id="UP001396334">
    <property type="component" value="Unassembled WGS sequence"/>
</dbReference>
<comment type="caution">
    <text evidence="1">The sequence shown here is derived from an EMBL/GenBank/DDBJ whole genome shotgun (WGS) entry which is preliminary data.</text>
</comment>
<protein>
    <submittedName>
        <fullName evidence="1">Uncharacterized protein</fullName>
    </submittedName>
</protein>
<proteinExistence type="predicted"/>
<keyword evidence="2" id="KW-1185">Reference proteome</keyword>
<organism evidence="1 2">
    <name type="scientific">Hibiscus sabdariffa</name>
    <name type="common">roselle</name>
    <dbReference type="NCBI Taxonomy" id="183260"/>
    <lineage>
        <taxon>Eukaryota</taxon>
        <taxon>Viridiplantae</taxon>
        <taxon>Streptophyta</taxon>
        <taxon>Embryophyta</taxon>
        <taxon>Tracheophyta</taxon>
        <taxon>Spermatophyta</taxon>
        <taxon>Magnoliopsida</taxon>
        <taxon>eudicotyledons</taxon>
        <taxon>Gunneridae</taxon>
        <taxon>Pentapetalae</taxon>
        <taxon>rosids</taxon>
        <taxon>malvids</taxon>
        <taxon>Malvales</taxon>
        <taxon>Malvaceae</taxon>
        <taxon>Malvoideae</taxon>
        <taxon>Hibiscus</taxon>
    </lineage>
</organism>
<sequence>MARHNRPKQGGHEHCEGTHDSHIRDYGVVGWSRVLRWTIGAIKTMEMRQLTMARNANDRSRNAQTLRGNVPWYCVRCWAFLLAENCNFANPLEY</sequence>